<keyword evidence="4" id="KW-1185">Reference proteome</keyword>
<dbReference type="EMBL" id="QZWG01000018">
    <property type="protein sequence ID" value="RZB51749.1"/>
    <property type="molecule type" value="Genomic_DNA"/>
</dbReference>
<proteinExistence type="predicted"/>
<comment type="caution">
    <text evidence="3">The sequence shown here is derived from an EMBL/GenBank/DDBJ whole genome shotgun (WGS) entry which is preliminary data.</text>
</comment>
<evidence type="ECO:0000256" key="1">
    <source>
        <dbReference type="SAM" id="MobiDB-lite"/>
    </source>
</evidence>
<reference evidence="3 4" key="1">
    <citation type="submission" date="2018-09" db="EMBL/GenBank/DDBJ databases">
        <title>A high-quality reference genome of wild soybean provides a powerful tool to mine soybean genomes.</title>
        <authorList>
            <person name="Xie M."/>
            <person name="Chung C.Y.L."/>
            <person name="Li M.-W."/>
            <person name="Wong F.-L."/>
            <person name="Chan T.-F."/>
            <person name="Lam H.-M."/>
        </authorList>
    </citation>
    <scope>NUCLEOTIDE SEQUENCE [LARGE SCALE GENOMIC DNA]</scope>
    <source>
        <strain evidence="4">cv. W05</strain>
        <tissue evidence="3">Hypocotyl of etiolated seedlings</tissue>
    </source>
</reference>
<feature type="region of interest" description="Disordered" evidence="1">
    <location>
        <begin position="78"/>
        <end position="108"/>
    </location>
</feature>
<keyword evidence="2" id="KW-0472">Membrane</keyword>
<feature type="compositionally biased region" description="Low complexity" evidence="1">
    <location>
        <begin position="78"/>
        <end position="89"/>
    </location>
</feature>
<name>A0A445FS93_GLYSO</name>
<dbReference type="AlphaFoldDB" id="A0A445FS93"/>
<sequence length="131" mass="14428">MQSSEFETEKEAVQDCCSILQKTAHQVLLLLFFFFFFDFASYPTRTLGIIGIVSELYSGLTSKISSPIPIKIDETRVLNPPSSKPSPLLEFQATKSSKERSPKVTDCRSRRSPVVEALDSEGGSGDLLGCC</sequence>
<evidence type="ECO:0000256" key="2">
    <source>
        <dbReference type="SAM" id="Phobius"/>
    </source>
</evidence>
<keyword evidence="2" id="KW-0812">Transmembrane</keyword>
<evidence type="ECO:0000313" key="3">
    <source>
        <dbReference type="EMBL" id="RZB51749.1"/>
    </source>
</evidence>
<organism evidence="3 4">
    <name type="scientific">Glycine soja</name>
    <name type="common">Wild soybean</name>
    <dbReference type="NCBI Taxonomy" id="3848"/>
    <lineage>
        <taxon>Eukaryota</taxon>
        <taxon>Viridiplantae</taxon>
        <taxon>Streptophyta</taxon>
        <taxon>Embryophyta</taxon>
        <taxon>Tracheophyta</taxon>
        <taxon>Spermatophyta</taxon>
        <taxon>Magnoliopsida</taxon>
        <taxon>eudicotyledons</taxon>
        <taxon>Gunneridae</taxon>
        <taxon>Pentapetalae</taxon>
        <taxon>rosids</taxon>
        <taxon>fabids</taxon>
        <taxon>Fabales</taxon>
        <taxon>Fabaceae</taxon>
        <taxon>Papilionoideae</taxon>
        <taxon>50 kb inversion clade</taxon>
        <taxon>NPAAA clade</taxon>
        <taxon>indigoferoid/millettioid clade</taxon>
        <taxon>Phaseoleae</taxon>
        <taxon>Glycine</taxon>
        <taxon>Glycine subgen. Soja</taxon>
    </lineage>
</organism>
<protein>
    <submittedName>
        <fullName evidence="3">Uncharacterized protein</fullName>
    </submittedName>
</protein>
<feature type="compositionally biased region" description="Basic and acidic residues" evidence="1">
    <location>
        <begin position="96"/>
        <end position="108"/>
    </location>
</feature>
<accession>A0A445FS93</accession>
<dbReference type="Proteomes" id="UP000289340">
    <property type="component" value="Chromosome 18"/>
</dbReference>
<evidence type="ECO:0000313" key="4">
    <source>
        <dbReference type="Proteomes" id="UP000289340"/>
    </source>
</evidence>
<keyword evidence="2" id="KW-1133">Transmembrane helix</keyword>
<feature type="transmembrane region" description="Helical" evidence="2">
    <location>
        <begin position="27"/>
        <end position="44"/>
    </location>
</feature>
<gene>
    <name evidence="3" type="ORF">D0Y65_048250</name>
</gene>